<organism evidence="3">
    <name type="scientific">Anopheles braziliensis</name>
    <dbReference type="NCBI Taxonomy" id="58242"/>
    <lineage>
        <taxon>Eukaryota</taxon>
        <taxon>Metazoa</taxon>
        <taxon>Ecdysozoa</taxon>
        <taxon>Arthropoda</taxon>
        <taxon>Hexapoda</taxon>
        <taxon>Insecta</taxon>
        <taxon>Pterygota</taxon>
        <taxon>Neoptera</taxon>
        <taxon>Endopterygota</taxon>
        <taxon>Diptera</taxon>
        <taxon>Nematocera</taxon>
        <taxon>Culicoidea</taxon>
        <taxon>Culicidae</taxon>
        <taxon>Anophelinae</taxon>
        <taxon>Anopheles</taxon>
    </lineage>
</organism>
<keyword evidence="1" id="KW-0472">Membrane</keyword>
<evidence type="ECO:0000313" key="3">
    <source>
        <dbReference type="EMBL" id="MBW29580.1"/>
    </source>
</evidence>
<feature type="signal peptide" evidence="2">
    <location>
        <begin position="1"/>
        <end position="24"/>
    </location>
</feature>
<accession>A0A2M3ZM98</accession>
<dbReference type="EMBL" id="GGFM01008829">
    <property type="protein sequence ID" value="MBW29580.1"/>
    <property type="molecule type" value="Transcribed_RNA"/>
</dbReference>
<name>A0A2M3ZM98_9DIPT</name>
<proteinExistence type="predicted"/>
<keyword evidence="3" id="KW-0547">Nucleotide-binding</keyword>
<feature type="transmembrane region" description="Helical" evidence="1">
    <location>
        <begin position="94"/>
        <end position="114"/>
    </location>
</feature>
<keyword evidence="2" id="KW-0732">Signal</keyword>
<feature type="chain" id="PRO_5014914999" evidence="2">
    <location>
        <begin position="25"/>
        <end position="126"/>
    </location>
</feature>
<evidence type="ECO:0000256" key="2">
    <source>
        <dbReference type="SAM" id="SignalP"/>
    </source>
</evidence>
<dbReference type="AlphaFoldDB" id="A0A2M3ZM98"/>
<keyword evidence="1" id="KW-0812">Transmembrane</keyword>
<dbReference type="GO" id="GO:0005524">
    <property type="term" value="F:ATP binding"/>
    <property type="evidence" value="ECO:0007669"/>
    <property type="project" value="UniProtKB-KW"/>
</dbReference>
<reference evidence="3" key="1">
    <citation type="submission" date="2018-01" db="EMBL/GenBank/DDBJ databases">
        <title>An insight into the sialome of Amazonian anophelines.</title>
        <authorList>
            <person name="Ribeiro J.M."/>
            <person name="Scarpassa V."/>
            <person name="Calvo E."/>
        </authorList>
    </citation>
    <scope>NUCLEOTIDE SEQUENCE</scope>
    <source>
        <tissue evidence="3">Salivary glands</tissue>
    </source>
</reference>
<protein>
    <submittedName>
        <fullName evidence="3">Putative atp-binding cassette transporter</fullName>
    </submittedName>
</protein>
<keyword evidence="1" id="KW-1133">Transmembrane helix</keyword>
<sequence length="126" mass="13640">MKSQLNAAIAVSYILIVCLSLASGTIRSSKGLPGWLQDNAKGVHTKYASSLLHTASFLGRKMNCTPATGIVCPSPADFLLDRIGHPNAQETTDIAASVAFALGLCAFNMILYLLPMPRFVRRKFRE</sequence>
<evidence type="ECO:0000256" key="1">
    <source>
        <dbReference type="SAM" id="Phobius"/>
    </source>
</evidence>
<keyword evidence="3" id="KW-0067">ATP-binding</keyword>